<evidence type="ECO:0000256" key="5">
    <source>
        <dbReference type="ARBA" id="ARBA00042675"/>
    </source>
</evidence>
<evidence type="ECO:0000259" key="8">
    <source>
        <dbReference type="PROSITE" id="PS51987"/>
    </source>
</evidence>
<name>A0A9Q1BLI6_HOLLE</name>
<evidence type="ECO:0000313" key="10">
    <source>
        <dbReference type="Proteomes" id="UP001152320"/>
    </source>
</evidence>
<dbReference type="Gene3D" id="3.30.590.10">
    <property type="entry name" value="Glutamine synthetase/guanido kinase, catalytic domain"/>
    <property type="match status" value="1"/>
</dbReference>
<dbReference type="InterPro" id="IPR008146">
    <property type="entry name" value="Gln_synth_cat_dom"/>
</dbReference>
<evidence type="ECO:0000256" key="7">
    <source>
        <dbReference type="RuleBase" id="RU000384"/>
    </source>
</evidence>
<evidence type="ECO:0000256" key="3">
    <source>
        <dbReference type="ARBA" id="ARBA00038790"/>
    </source>
</evidence>
<comment type="function">
    <text evidence="2">May act as a component of the cytoskeleton or as a chaperone for the reorganization of intermediate filament proteins during terminal differentiation in the lens. Does not seem to have enzymatic activity.</text>
</comment>
<dbReference type="SUPFAM" id="SSF54368">
    <property type="entry name" value="Glutamine synthetase, N-terminal domain"/>
    <property type="match status" value="1"/>
</dbReference>
<dbReference type="Gene3D" id="3.10.20.70">
    <property type="entry name" value="Glutamine synthetase, N-terminal domain"/>
    <property type="match status" value="1"/>
</dbReference>
<evidence type="ECO:0000256" key="6">
    <source>
        <dbReference type="PROSITE-ProRule" id="PRU01331"/>
    </source>
</evidence>
<dbReference type="FunFam" id="3.10.20.70:FF:000007">
    <property type="entry name" value="LOW QUALITY PROTEIN: lengsin"/>
    <property type="match status" value="1"/>
</dbReference>
<dbReference type="GO" id="GO:0016020">
    <property type="term" value="C:membrane"/>
    <property type="evidence" value="ECO:0007669"/>
    <property type="project" value="TreeGrafter"/>
</dbReference>
<dbReference type="GO" id="GO:0005737">
    <property type="term" value="C:cytoplasm"/>
    <property type="evidence" value="ECO:0007669"/>
    <property type="project" value="TreeGrafter"/>
</dbReference>
<evidence type="ECO:0000313" key="9">
    <source>
        <dbReference type="EMBL" id="KAJ8028923.1"/>
    </source>
</evidence>
<comment type="caution">
    <text evidence="9">The sequence shown here is derived from an EMBL/GenBank/DDBJ whole genome shotgun (WGS) entry which is preliminary data.</text>
</comment>
<sequence length="451" mass="50541">MENALKTISEAGIQNVRFEVSDINGIARSKTIPARRFLDVCKSYITFPWPIYACDPLAQIVEDHHLFKKYFMSDVFFCPDVSTFTVLPWVKNTARVLLSPSAVANDVEVTVDPRQIALNQLSALKKRNLSFFSSFEYEFWVAHAETQEPLINGYNSYATLRLSKHQKFFDRLMNNLHGAGIRIECLETEYAIGQFEMPMEPEFGIQAVDNAATFRTGVKEMAMQEYFAASFMSKPYETGEGASGHLNHSLWSVDGKTPKLSDPSRPFGLSEIGEHWIAGILAHAPALSLLQSPTLNCRDRVQPGTFSPINATWGVDNRTCAVRWKRRGGHGSYIENRIGSSAGNPYISFAATIAAGIDGIDRRLPVPKDVPFNKDAHVAENIPPGIELLPTEMEGALDALLADQTMIAALGTDFIESFEQLKRHEMQVLKKHVEDGGDKFQWAKDFYFEYI</sequence>
<feature type="domain" description="GS catalytic" evidence="8">
    <location>
        <begin position="113"/>
        <end position="451"/>
    </location>
</feature>
<dbReference type="GO" id="GO:0006542">
    <property type="term" value="P:glutamine biosynthetic process"/>
    <property type="evidence" value="ECO:0007669"/>
    <property type="project" value="InterPro"/>
</dbReference>
<evidence type="ECO:0000256" key="2">
    <source>
        <dbReference type="ARBA" id="ARBA00037583"/>
    </source>
</evidence>
<dbReference type="OrthoDB" id="8123101at2759"/>
<gene>
    <name evidence="9" type="ORF">HOLleu_28181</name>
</gene>
<reference evidence="9" key="1">
    <citation type="submission" date="2021-10" db="EMBL/GenBank/DDBJ databases">
        <title>Tropical sea cucumber genome reveals ecological adaptation and Cuvierian tubules defense mechanism.</title>
        <authorList>
            <person name="Chen T."/>
        </authorList>
    </citation>
    <scope>NUCLEOTIDE SEQUENCE</scope>
    <source>
        <strain evidence="9">Nanhai2018</strain>
        <tissue evidence="9">Muscle</tissue>
    </source>
</reference>
<proteinExistence type="inferred from homology"/>
<dbReference type="PROSITE" id="PS51987">
    <property type="entry name" value="GS_CATALYTIC"/>
    <property type="match status" value="1"/>
</dbReference>
<dbReference type="GO" id="GO:0004356">
    <property type="term" value="F:glutamine synthetase activity"/>
    <property type="evidence" value="ECO:0007669"/>
    <property type="project" value="InterPro"/>
</dbReference>
<comment type="similarity">
    <text evidence="1 6 7">Belongs to the glutamine synthetase family.</text>
</comment>
<dbReference type="PANTHER" id="PTHR43407">
    <property type="entry name" value="GLUTAMINE SYNTHETASE"/>
    <property type="match status" value="1"/>
</dbReference>
<dbReference type="SUPFAM" id="SSF55931">
    <property type="entry name" value="Glutamine synthetase/guanido kinase"/>
    <property type="match status" value="1"/>
</dbReference>
<dbReference type="EMBL" id="JAIZAY010000014">
    <property type="protein sequence ID" value="KAJ8028923.1"/>
    <property type="molecule type" value="Genomic_DNA"/>
</dbReference>
<dbReference type="Proteomes" id="UP001152320">
    <property type="component" value="Chromosome 14"/>
</dbReference>
<dbReference type="InterPro" id="IPR036651">
    <property type="entry name" value="Gln_synt_N_sf"/>
</dbReference>
<accession>A0A9Q1BLI6</accession>
<dbReference type="FunFam" id="3.30.590.10:FF:000009">
    <property type="entry name" value="Lengsin, lens protein with glutamine synthetase domain"/>
    <property type="match status" value="1"/>
</dbReference>
<comment type="subunit">
    <text evidence="3">Dodecamer. Interacts with BFSP2 and VIM.</text>
</comment>
<dbReference type="PANTHER" id="PTHR43407:SF1">
    <property type="entry name" value="LENGSIN"/>
    <property type="match status" value="1"/>
</dbReference>
<protein>
    <recommendedName>
        <fullName evidence="4">Lengsin</fullName>
    </recommendedName>
    <alternativeName>
        <fullName evidence="5">Glutamate-ammonia ligase domain-containing protein 1</fullName>
    </alternativeName>
</protein>
<organism evidence="9 10">
    <name type="scientific">Holothuria leucospilota</name>
    <name type="common">Black long sea cucumber</name>
    <name type="synonym">Mertensiothuria leucospilota</name>
    <dbReference type="NCBI Taxonomy" id="206669"/>
    <lineage>
        <taxon>Eukaryota</taxon>
        <taxon>Metazoa</taxon>
        <taxon>Echinodermata</taxon>
        <taxon>Eleutherozoa</taxon>
        <taxon>Echinozoa</taxon>
        <taxon>Holothuroidea</taxon>
        <taxon>Aspidochirotacea</taxon>
        <taxon>Aspidochirotida</taxon>
        <taxon>Holothuriidae</taxon>
        <taxon>Holothuria</taxon>
    </lineage>
</organism>
<dbReference type="SMART" id="SM01230">
    <property type="entry name" value="Gln-synt_C"/>
    <property type="match status" value="1"/>
</dbReference>
<evidence type="ECO:0000256" key="1">
    <source>
        <dbReference type="ARBA" id="ARBA00009897"/>
    </source>
</evidence>
<evidence type="ECO:0000256" key="4">
    <source>
        <dbReference type="ARBA" id="ARBA00039404"/>
    </source>
</evidence>
<dbReference type="Pfam" id="PF00120">
    <property type="entry name" value="Gln-synt_C"/>
    <property type="match status" value="1"/>
</dbReference>
<dbReference type="InterPro" id="IPR014746">
    <property type="entry name" value="Gln_synth/guanido_kin_cat_dom"/>
</dbReference>
<keyword evidence="10" id="KW-1185">Reference proteome</keyword>
<dbReference type="AlphaFoldDB" id="A0A9Q1BLI6"/>